<dbReference type="Proteomes" id="UP000325081">
    <property type="component" value="Unassembled WGS sequence"/>
</dbReference>
<evidence type="ECO:0000313" key="2">
    <source>
        <dbReference type="Proteomes" id="UP000325081"/>
    </source>
</evidence>
<proteinExistence type="predicted"/>
<sequence>LCILVNPNQMRNQKFLPSTINYDPSLSISLSLKSVNHRRPAADHRNRPTSLVLPDPVCRCLILLTGEDNIDHPVAQCPCKYIHLMAPKARKEFFYHQLEVLRVKEKLIPQKINCRRRQAL</sequence>
<feature type="non-terminal residue" evidence="1">
    <location>
        <position position="1"/>
    </location>
</feature>
<accession>A0A5A7P9S6</accession>
<evidence type="ECO:0000313" key="1">
    <source>
        <dbReference type="EMBL" id="GER29344.1"/>
    </source>
</evidence>
<dbReference type="AlphaFoldDB" id="A0A5A7P9S6"/>
<name>A0A5A7P9S6_STRAF</name>
<keyword evidence="2" id="KW-1185">Reference proteome</keyword>
<reference evidence="2" key="1">
    <citation type="journal article" date="2019" name="Curr. Biol.">
        <title>Genome Sequence of Striga asiatica Provides Insight into the Evolution of Plant Parasitism.</title>
        <authorList>
            <person name="Yoshida S."/>
            <person name="Kim S."/>
            <person name="Wafula E.K."/>
            <person name="Tanskanen J."/>
            <person name="Kim Y.M."/>
            <person name="Honaas L."/>
            <person name="Yang Z."/>
            <person name="Spallek T."/>
            <person name="Conn C.E."/>
            <person name="Ichihashi Y."/>
            <person name="Cheong K."/>
            <person name="Cui S."/>
            <person name="Der J.P."/>
            <person name="Gundlach H."/>
            <person name="Jiao Y."/>
            <person name="Hori C."/>
            <person name="Ishida J.K."/>
            <person name="Kasahara H."/>
            <person name="Kiba T."/>
            <person name="Kim M.S."/>
            <person name="Koo N."/>
            <person name="Laohavisit A."/>
            <person name="Lee Y.H."/>
            <person name="Lumba S."/>
            <person name="McCourt P."/>
            <person name="Mortimer J.C."/>
            <person name="Mutuku J.M."/>
            <person name="Nomura T."/>
            <person name="Sasaki-Sekimoto Y."/>
            <person name="Seto Y."/>
            <person name="Wang Y."/>
            <person name="Wakatake T."/>
            <person name="Sakakibara H."/>
            <person name="Demura T."/>
            <person name="Yamaguchi S."/>
            <person name="Yoneyama K."/>
            <person name="Manabe R.I."/>
            <person name="Nelson D.C."/>
            <person name="Schulman A.H."/>
            <person name="Timko M.P."/>
            <person name="dePamphilis C.W."/>
            <person name="Choi D."/>
            <person name="Shirasu K."/>
        </authorList>
    </citation>
    <scope>NUCLEOTIDE SEQUENCE [LARGE SCALE GENOMIC DNA]</scope>
    <source>
        <strain evidence="2">cv. UVA1</strain>
    </source>
</reference>
<protein>
    <submittedName>
        <fullName evidence="1">Transcription activator of gluconeogenesis ERT1</fullName>
    </submittedName>
</protein>
<organism evidence="1 2">
    <name type="scientific">Striga asiatica</name>
    <name type="common">Asiatic witchweed</name>
    <name type="synonym">Buchnera asiatica</name>
    <dbReference type="NCBI Taxonomy" id="4170"/>
    <lineage>
        <taxon>Eukaryota</taxon>
        <taxon>Viridiplantae</taxon>
        <taxon>Streptophyta</taxon>
        <taxon>Embryophyta</taxon>
        <taxon>Tracheophyta</taxon>
        <taxon>Spermatophyta</taxon>
        <taxon>Magnoliopsida</taxon>
        <taxon>eudicotyledons</taxon>
        <taxon>Gunneridae</taxon>
        <taxon>Pentapetalae</taxon>
        <taxon>asterids</taxon>
        <taxon>lamiids</taxon>
        <taxon>Lamiales</taxon>
        <taxon>Orobanchaceae</taxon>
        <taxon>Buchnereae</taxon>
        <taxon>Striga</taxon>
    </lineage>
</organism>
<comment type="caution">
    <text evidence="1">The sequence shown here is derived from an EMBL/GenBank/DDBJ whole genome shotgun (WGS) entry which is preliminary data.</text>
</comment>
<gene>
    <name evidence="1" type="ORF">STAS_05203</name>
</gene>
<dbReference type="EMBL" id="BKCP01003669">
    <property type="protein sequence ID" value="GER29344.1"/>
    <property type="molecule type" value="Genomic_DNA"/>
</dbReference>